<comment type="caution">
    <text evidence="2">The sequence shown here is derived from an EMBL/GenBank/DDBJ whole genome shotgun (WGS) entry which is preliminary data.</text>
</comment>
<dbReference type="AlphaFoldDB" id="A0A948RRV2"/>
<dbReference type="InterPro" id="IPR050469">
    <property type="entry name" value="Diguanylate_Cyclase"/>
</dbReference>
<dbReference type="GO" id="GO:1902201">
    <property type="term" value="P:negative regulation of bacterial-type flagellum-dependent cell motility"/>
    <property type="evidence" value="ECO:0007669"/>
    <property type="project" value="TreeGrafter"/>
</dbReference>
<dbReference type="Proteomes" id="UP000777784">
    <property type="component" value="Unassembled WGS sequence"/>
</dbReference>
<dbReference type="GO" id="GO:0005886">
    <property type="term" value="C:plasma membrane"/>
    <property type="evidence" value="ECO:0007669"/>
    <property type="project" value="TreeGrafter"/>
</dbReference>
<dbReference type="SUPFAM" id="SSF55073">
    <property type="entry name" value="Nucleotide cyclase"/>
    <property type="match status" value="1"/>
</dbReference>
<dbReference type="EMBL" id="JAHJDP010000012">
    <property type="protein sequence ID" value="MBU2689715.1"/>
    <property type="molecule type" value="Genomic_DNA"/>
</dbReference>
<dbReference type="PANTHER" id="PTHR45138">
    <property type="entry name" value="REGULATORY COMPONENTS OF SENSORY TRANSDUCTION SYSTEM"/>
    <property type="match status" value="1"/>
</dbReference>
<name>A0A948RRV2_UNCEI</name>
<dbReference type="Pfam" id="PF00990">
    <property type="entry name" value="GGDEF"/>
    <property type="match status" value="1"/>
</dbReference>
<dbReference type="InterPro" id="IPR043128">
    <property type="entry name" value="Rev_trsase/Diguanyl_cyclase"/>
</dbReference>
<evidence type="ECO:0000313" key="2">
    <source>
        <dbReference type="EMBL" id="MBU2689715.1"/>
    </source>
</evidence>
<gene>
    <name evidence="2" type="ORF">KJ970_02230</name>
</gene>
<evidence type="ECO:0000259" key="1">
    <source>
        <dbReference type="PROSITE" id="PS50887"/>
    </source>
</evidence>
<dbReference type="NCBIfam" id="TIGR00254">
    <property type="entry name" value="GGDEF"/>
    <property type="match status" value="1"/>
</dbReference>
<dbReference type="PANTHER" id="PTHR45138:SF9">
    <property type="entry name" value="DIGUANYLATE CYCLASE DGCM-RELATED"/>
    <property type="match status" value="1"/>
</dbReference>
<reference evidence="2" key="1">
    <citation type="submission" date="2021-05" db="EMBL/GenBank/DDBJ databases">
        <title>Energy efficiency and biological interactions define the core microbiome of deep oligotrophic groundwater.</title>
        <authorList>
            <person name="Mehrshad M."/>
            <person name="Lopez-Fernandez M."/>
            <person name="Bell E."/>
            <person name="Bernier-Latmani R."/>
            <person name="Bertilsson S."/>
            <person name="Dopson M."/>
        </authorList>
    </citation>
    <scope>NUCLEOTIDE SEQUENCE</scope>
    <source>
        <strain evidence="2">Modern_marine.mb.64</strain>
    </source>
</reference>
<evidence type="ECO:0000313" key="3">
    <source>
        <dbReference type="Proteomes" id="UP000777784"/>
    </source>
</evidence>
<dbReference type="InterPro" id="IPR000160">
    <property type="entry name" value="GGDEF_dom"/>
</dbReference>
<protein>
    <submittedName>
        <fullName evidence="2">GGDEF domain-containing protein</fullName>
    </submittedName>
</protein>
<dbReference type="Gene3D" id="3.30.70.270">
    <property type="match status" value="1"/>
</dbReference>
<dbReference type="InterPro" id="IPR029787">
    <property type="entry name" value="Nucleotide_cyclase"/>
</dbReference>
<dbReference type="PROSITE" id="PS50887">
    <property type="entry name" value="GGDEF"/>
    <property type="match status" value="1"/>
</dbReference>
<feature type="domain" description="GGDEF" evidence="1">
    <location>
        <begin position="307"/>
        <end position="444"/>
    </location>
</feature>
<dbReference type="CDD" id="cd01949">
    <property type="entry name" value="GGDEF"/>
    <property type="match status" value="1"/>
</dbReference>
<proteinExistence type="predicted"/>
<organism evidence="2 3">
    <name type="scientific">Eiseniibacteriota bacterium</name>
    <dbReference type="NCBI Taxonomy" id="2212470"/>
    <lineage>
        <taxon>Bacteria</taxon>
        <taxon>Candidatus Eiseniibacteriota</taxon>
    </lineage>
</organism>
<dbReference type="SMART" id="SM00267">
    <property type="entry name" value="GGDEF"/>
    <property type="match status" value="1"/>
</dbReference>
<dbReference type="GO" id="GO:0052621">
    <property type="term" value="F:diguanylate cyclase activity"/>
    <property type="evidence" value="ECO:0007669"/>
    <property type="project" value="TreeGrafter"/>
</dbReference>
<accession>A0A948RRV2</accession>
<dbReference type="GO" id="GO:0043709">
    <property type="term" value="P:cell adhesion involved in single-species biofilm formation"/>
    <property type="evidence" value="ECO:0007669"/>
    <property type="project" value="TreeGrafter"/>
</dbReference>
<sequence>MVRRVENSTIDGEVVSILKRRQGNYSDLLRYLLDIPQLPDGERDRICQALDMTEAAGLESITRDLIESLIERGQLKELPTATLGTRQLEDMWNHRIYHLSDFPPPLVRRIYPPPSEDRGTAKDRDALWGGFSPDDISIFLDPRELITRLESDLKELLGATRCLFHPIQVPEEWTGILREQKPHPVIQELAEEASRRPGEMLYVPDLLRLTAGEEADRAEGSLLILGLGSRERSWLGAVEWHAPQPGGFPPEVRARAFRYGRVMQYRLTASFRLQALVFRDLLTGIYNRAYFEDQMEKEMHLALRKNEVMGLCIIDIDDFKSYNTRFGYAGGDRVLQEVALKLRASLRASDTLARYGGDEFAALLAAPFSPDEGPQIAARIREVVTGLRFPMVTMDGVTVESSVSVSLGGALCPRDASSLEELWKAANRNLLNAKTAGKNRWIFP</sequence>